<proteinExistence type="predicted"/>
<accession>A0A1U7H1K0</accession>
<reference evidence="1 2" key="1">
    <citation type="submission" date="2016-11" db="EMBL/GenBank/DDBJ databases">
        <title>Draft Genome Sequences of Nine Cyanobacterial Strains from Diverse Habitats.</title>
        <authorList>
            <person name="Zhu T."/>
            <person name="Hou S."/>
            <person name="Lu X."/>
            <person name="Hess W.R."/>
        </authorList>
    </citation>
    <scope>NUCLEOTIDE SEQUENCE [LARGE SCALE GENOMIC DNA]</scope>
    <source>
        <strain evidence="1 2">NIES-592</strain>
    </source>
</reference>
<name>A0A1U7H1K0_9CYAN</name>
<organism evidence="1 2">
    <name type="scientific">Fischerella major NIES-592</name>
    <dbReference type="NCBI Taxonomy" id="210994"/>
    <lineage>
        <taxon>Bacteria</taxon>
        <taxon>Bacillati</taxon>
        <taxon>Cyanobacteriota</taxon>
        <taxon>Cyanophyceae</taxon>
        <taxon>Nostocales</taxon>
        <taxon>Hapalosiphonaceae</taxon>
        <taxon>Fischerella</taxon>
    </lineage>
</organism>
<sequence length="145" mass="16194">MSRKPLIIIHPDTKEELTVEQAAALVGITPGAMRRRLSDPTWNLRKALTQKGDWSRSKNAKSRKPPAFVTTVIVPESLINGRSPNAVVKEMLTTVEKLTSITLETEPTKQVRIALTEEERDRLHWLMLDSKMPSLTAAIVALLMA</sequence>
<comment type="caution">
    <text evidence="1">The sequence shown here is derived from an EMBL/GenBank/DDBJ whole genome shotgun (WGS) entry which is preliminary data.</text>
</comment>
<protein>
    <submittedName>
        <fullName evidence="1">Uncharacterized protein</fullName>
    </submittedName>
</protein>
<dbReference type="Proteomes" id="UP000186391">
    <property type="component" value="Unassembled WGS sequence"/>
</dbReference>
<evidence type="ECO:0000313" key="2">
    <source>
        <dbReference type="Proteomes" id="UP000186391"/>
    </source>
</evidence>
<keyword evidence="2" id="KW-1185">Reference proteome</keyword>
<gene>
    <name evidence="1" type="ORF">NIES592_08135</name>
</gene>
<evidence type="ECO:0000313" key="1">
    <source>
        <dbReference type="EMBL" id="OKH14836.1"/>
    </source>
</evidence>
<dbReference type="AlphaFoldDB" id="A0A1U7H1K0"/>
<dbReference type="RefSeq" id="WP_073555433.1">
    <property type="nucleotide sequence ID" value="NZ_MRCA01000003.1"/>
</dbReference>
<dbReference type="EMBL" id="MRCA01000003">
    <property type="protein sequence ID" value="OKH14836.1"/>
    <property type="molecule type" value="Genomic_DNA"/>
</dbReference>